<dbReference type="PROSITE" id="PS52004">
    <property type="entry name" value="KS3_2"/>
    <property type="match status" value="1"/>
</dbReference>
<evidence type="ECO:0000313" key="9">
    <source>
        <dbReference type="EMBL" id="RKN21657.1"/>
    </source>
</evidence>
<dbReference type="EMBL" id="RBDY01000011">
    <property type="protein sequence ID" value="RKN21657.1"/>
    <property type="molecule type" value="Genomic_DNA"/>
</dbReference>
<dbReference type="Pfam" id="PF08659">
    <property type="entry name" value="KR"/>
    <property type="match status" value="1"/>
</dbReference>
<dbReference type="Pfam" id="PF16197">
    <property type="entry name" value="KAsynt_C_assoc"/>
    <property type="match status" value="1"/>
</dbReference>
<dbReference type="Pfam" id="PF00109">
    <property type="entry name" value="ketoacyl-synt"/>
    <property type="match status" value="1"/>
</dbReference>
<evidence type="ECO:0000256" key="1">
    <source>
        <dbReference type="ARBA" id="ARBA00022450"/>
    </source>
</evidence>
<feature type="region of interest" description="Disordered" evidence="5">
    <location>
        <begin position="1768"/>
        <end position="1797"/>
    </location>
</feature>
<dbReference type="Pfam" id="PF00698">
    <property type="entry name" value="Acyl_transf_1"/>
    <property type="match status" value="1"/>
</dbReference>
<evidence type="ECO:0000259" key="6">
    <source>
        <dbReference type="PROSITE" id="PS50075"/>
    </source>
</evidence>
<evidence type="ECO:0000313" key="11">
    <source>
        <dbReference type="Proteomes" id="UP000275024"/>
    </source>
</evidence>
<dbReference type="InterPro" id="IPR013968">
    <property type="entry name" value="PKS_KR"/>
</dbReference>
<dbReference type="GO" id="GO:0016747">
    <property type="term" value="F:acyltransferase activity, transferring groups other than amino-acyl groups"/>
    <property type="evidence" value="ECO:0007669"/>
    <property type="project" value="UniProtKB-ARBA"/>
</dbReference>
<evidence type="ECO:0000313" key="10">
    <source>
        <dbReference type="Proteomes" id="UP000268652"/>
    </source>
</evidence>
<evidence type="ECO:0000259" key="7">
    <source>
        <dbReference type="PROSITE" id="PS52004"/>
    </source>
</evidence>
<dbReference type="PANTHER" id="PTHR43074">
    <property type="entry name" value="OMEGA-3 POLYUNSATURATED FATTY ACID SYNTHASE PFAB-RELATED"/>
    <property type="match status" value="1"/>
</dbReference>
<keyword evidence="3" id="KW-0808">Transferase</keyword>
<dbReference type="SUPFAM" id="SSF53901">
    <property type="entry name" value="Thiolase-like"/>
    <property type="match status" value="1"/>
</dbReference>
<feature type="domain" description="Carrier" evidence="6">
    <location>
        <begin position="1684"/>
        <end position="1767"/>
    </location>
</feature>
<dbReference type="InterPro" id="IPR016039">
    <property type="entry name" value="Thiolase-like"/>
</dbReference>
<evidence type="ECO:0000256" key="4">
    <source>
        <dbReference type="ARBA" id="ARBA00023194"/>
    </source>
</evidence>
<comment type="caution">
    <text evidence="8">The sequence shown here is derived from an EMBL/GenBank/DDBJ whole genome shotgun (WGS) entry which is preliminary data.</text>
</comment>
<dbReference type="InterPro" id="IPR016036">
    <property type="entry name" value="Malonyl_transacylase_ACP-bd"/>
</dbReference>
<evidence type="ECO:0000256" key="2">
    <source>
        <dbReference type="ARBA" id="ARBA00022553"/>
    </source>
</evidence>
<dbReference type="Proteomes" id="UP000268652">
    <property type="component" value="Unassembled WGS sequence"/>
</dbReference>
<keyword evidence="1" id="KW-0596">Phosphopantetheine</keyword>
<gene>
    <name evidence="9" type="ORF">D7318_16880</name>
    <name evidence="8" type="ORF">D7319_15585</name>
</gene>
<dbReference type="SMART" id="SM00827">
    <property type="entry name" value="PKS_AT"/>
    <property type="match status" value="1"/>
</dbReference>
<dbReference type="Gene3D" id="3.20.20.70">
    <property type="entry name" value="Aldolase class I"/>
    <property type="match status" value="2"/>
</dbReference>
<dbReference type="Gene3D" id="3.30.70.250">
    <property type="entry name" value="Malonyl-CoA ACP transacylase, ACP-binding"/>
    <property type="match status" value="1"/>
</dbReference>
<feature type="domain" description="Ketosynthase family 3 (KS3)" evidence="7">
    <location>
        <begin position="657"/>
        <end position="1098"/>
    </location>
</feature>
<evidence type="ECO:0000256" key="3">
    <source>
        <dbReference type="ARBA" id="ARBA00022679"/>
    </source>
</evidence>
<name>A0A3A9W7T7_9ACTN</name>
<sequence length="2295" mass="234007">MVIGITPFGVPDARLAAAVSRAGGLGILDLGRGDAAAREALARLRRWAPGSFGVRVGAECAMGRDDVAGVSTVVLGAGVPWTDAPASCRVLREVTDLDEAHEARAAGAHGLIARGHECGGRVGALSTFVLLQRLLGDEGPGLPVWACGGIGEHTAAAAVAGGAAGVVLDAQLALLEESALPEGAAAPLRRMDGTETVVVGGHRVLRRRGPDAPSLDGADEDADADIVGRLGVDDPRRQLLPVGQDGFLAAEFAERHGTVAEAVGAVRAAIAEAFHDDAAGEALRPGSPAALALGTRLPVVQGPMTRVSDQPGFAASVAAAGGLPVLALALADGARTAALLASTRAAVGDAPWGVGLLGFAQESVRAAQLAAVLAERPTHAVIAGGRPSQAKALEEAGIATFLHVPSPGLLRQFLAAGSRRFVFEGAECGGHVGPRASFPLWQAQLSVLEAFLAEEGAAAEGLQVLFAGGVHDARSAAMVAAMAAPLTRRGVAVGVLMGTAYLFTAEAVAHGAIGPEFQRRVVAARATELLVTAPGHATRCVESPFTAEFRAAEAELRAGDVPEREAWERLEQLNLGRLRIASKGVERVGEDLVAVDDQRQRAAGMFMAGDVAVLRSATTTVAELHHAVGPAAADFLAGRAVTLRGRPHAADLPDPAPLEIAIVGMAGMFPGARDLDEFWANVLDGVDAVSEVPAERWDPELYYAPEGGEGATTVSKWGGFLPRIPFDPLAYGIPPASLAGIEPVQLLALEATRRALADAGYDRRPFPRARTSVIFGAEAGSDLSTALTLRTVLPGFTGPLPDALGDQLPTLTEDSFPGMLANVIAGRIANRLDLGGANYTVDAACASSLAALDAACKDLATGAADVALCGGADLHNGIHDYVLFSSVHALSPTGRSRTFDAGADGIALGEGVACVVLKRLADARRDGDRVYAVVQGVGAASDGRHLGLTAPRAEGQRAALERAYHQAGIAPAEVQLIEAHGTGTVVGDRTELTVLTEMLTDAGARPGGCALGSVKSQIGHTKCAAGLAGLIKTALALHTGILPPTGNLVSPNPAWDQETSPFAFHTGPRPWATPAAERVAGVSAFGFGGTNFHAVLTAHPAGPPPTTSRAVWPAELLTFRTARAAEELLRSLESTGSAPTPLRELARSAAVEADARPGRVAVAVVAESLDDLPGLLRRAIAGENDPAAGVFVAAREGEGEGDPADVAFLFPGQGSQRPGMFAELFTAFPELHRYLELGAAPVDAVFPPASFDDATRERRRAAVTDTRVAQPALGLTALAAHDLLTRAGVRPAMAGGHSYGELAALCAAGALTPDALLALSADRAEAILASIGDDPGTMAAVPADAGTVDEVLRLGGLDGRVTAANHNSPTQTVISGATDAIDEAVRLLTDAGHRPKRLPVACAFHSPLLAGAGERFAAALAHHPLRAPEFPVWANRTAAPYPAGPDAIRAELAAQLGAEVRFVAQIEAMYAAGARVFVEAGPGAALTGLVGKILGDRPHHAVACEPRPGAGLRGFLDALARLAVAGVPVRTAWLHHGRPAAPSPARPAGWTVDGHLVRTAAGDPLPGGLHPARRVPLTPLENNAMPQPDPDALLVEYLRTTRELVAAQRDVLLTYLGGAPAPAAPAAPARLPELPALPGLAEPPAAVADAGVRAAAHASIPAAGGTEGAGPVGPDADAAAATAPDVTGTVLRVISERTGYPVDMLDPDLDLEADLSIDSIKRTEIAGELVTALGGSAATSDVAEAELEELSRSRTVASIADWLSAKLTGPGEPTSAAPGEAHIPAQRTSGPGEPAAAVDGAEGLAGVAPRRLVLREVPLTAAESGQAGGSGGAIAGKRFALLGGDAVADALAAGLERHGARVTRHGAAHALADADGPVDGVVLLGPLTDRGEATALPESFGTLKAALARSPRWLLCARPADARAGGLHGLFRTVAREYPGTLARVVALDPAQPAAAAEALLDELTAPDRSPVVLRSGAARTGFELAEAGLGASAGRGAGPAGEGAAEAAALGLDRESVVVLAGGARGIAAHIATALAAACGCRIELLGRTRPFNGPEDADTAGSGDRAALRAALAARGGLSPAEIDRRAGLILAQREIEGTLAELRRLGSPAHYQAVDMRDHESVTQAVKDIRARFDRVDGVVYAAGVIEDRLIAEKEEGAFRRVFGTKVDGARTLLDAVGAGFEGPSFAVLFGSISAVLGNRGQCDYAAANDALEGVGAEWAARTERRALTVHWGPWAPAGAHPGMVTPELGRDYARRGIELIAPHEGAQALLRELAWGDVPAGGSVVLTASGW</sequence>
<keyword evidence="2" id="KW-0597">Phosphoprotein</keyword>
<dbReference type="InterPro" id="IPR036291">
    <property type="entry name" value="NAD(P)-bd_dom_sf"/>
</dbReference>
<dbReference type="InterPro" id="IPR020841">
    <property type="entry name" value="PKS_Beta-ketoAc_synthase_dom"/>
</dbReference>
<dbReference type="Pfam" id="PF02801">
    <property type="entry name" value="Ketoacyl-synt_C"/>
    <property type="match status" value="1"/>
</dbReference>
<dbReference type="InterPro" id="IPR014043">
    <property type="entry name" value="Acyl_transferase_dom"/>
</dbReference>
<protein>
    <submittedName>
        <fullName evidence="8">SDR family NAD(P)-dependent oxidoreductase</fullName>
    </submittedName>
</protein>
<dbReference type="InterPro" id="IPR032821">
    <property type="entry name" value="PKS_assoc"/>
</dbReference>
<dbReference type="SUPFAM" id="SSF51735">
    <property type="entry name" value="NAD(P)-binding Rossmann-fold domains"/>
    <property type="match status" value="2"/>
</dbReference>
<reference evidence="10 11" key="1">
    <citation type="submission" date="2018-09" db="EMBL/GenBank/DDBJ databases">
        <title>Streptomyces sp. nov. DS1-2, an endophytic actinomycete isolated from roots of Dendrobium scabrilingue.</title>
        <authorList>
            <person name="Kuncharoen N."/>
            <person name="Kudo T."/>
            <person name="Ohkuma M."/>
            <person name="Yuki M."/>
            <person name="Tanasupawat S."/>
        </authorList>
    </citation>
    <scope>NUCLEOTIDE SEQUENCE [LARGE SCALE GENOMIC DNA]</scope>
    <source>
        <strain evidence="8 11">AZ1-7</strain>
        <strain evidence="9 10">DS1-2</strain>
    </source>
</reference>
<evidence type="ECO:0000313" key="8">
    <source>
        <dbReference type="EMBL" id="RKN08433.1"/>
    </source>
</evidence>
<dbReference type="SMART" id="SM00822">
    <property type="entry name" value="PKS_KR"/>
    <property type="match status" value="1"/>
</dbReference>
<dbReference type="SUPFAM" id="SSF47336">
    <property type="entry name" value="ACP-like"/>
    <property type="match status" value="1"/>
</dbReference>
<dbReference type="OrthoDB" id="9778690at2"/>
<proteinExistence type="predicted"/>
<organism evidence="8 11">
    <name type="scientific">Streptomyces radicis</name>
    <dbReference type="NCBI Taxonomy" id="1750517"/>
    <lineage>
        <taxon>Bacteria</taxon>
        <taxon>Bacillati</taxon>
        <taxon>Actinomycetota</taxon>
        <taxon>Actinomycetes</taxon>
        <taxon>Kitasatosporales</taxon>
        <taxon>Streptomycetaceae</taxon>
        <taxon>Streptomyces</taxon>
    </lineage>
</organism>
<dbReference type="InterPro" id="IPR052568">
    <property type="entry name" value="PKS-FAS_Synthase"/>
</dbReference>
<dbReference type="Pfam" id="PF03060">
    <property type="entry name" value="NMO"/>
    <property type="match status" value="1"/>
</dbReference>
<dbReference type="SUPFAM" id="SSF55048">
    <property type="entry name" value="Probable ACP-binding domain of malonyl-CoA ACP transacylase"/>
    <property type="match status" value="1"/>
</dbReference>
<dbReference type="Gene3D" id="3.40.366.10">
    <property type="entry name" value="Malonyl-Coenzyme A Acyl Carrier Protein, domain 2"/>
    <property type="match status" value="1"/>
</dbReference>
<keyword evidence="4" id="KW-0045">Antibiotic biosynthesis</keyword>
<dbReference type="InterPro" id="IPR036736">
    <property type="entry name" value="ACP-like_sf"/>
</dbReference>
<dbReference type="InterPro" id="IPR016035">
    <property type="entry name" value="Acyl_Trfase/lysoPLipase"/>
</dbReference>
<dbReference type="SUPFAM" id="SSF52151">
    <property type="entry name" value="FabD/lysophospholipase-like"/>
    <property type="match status" value="1"/>
</dbReference>
<dbReference type="SMART" id="SM00825">
    <property type="entry name" value="PKS_KS"/>
    <property type="match status" value="1"/>
</dbReference>
<keyword evidence="10" id="KW-1185">Reference proteome</keyword>
<dbReference type="SUPFAM" id="SSF51412">
    <property type="entry name" value="Inosine monophosphate dehydrogenase (IMPDH)"/>
    <property type="match status" value="2"/>
</dbReference>
<dbReference type="Proteomes" id="UP000275024">
    <property type="component" value="Unassembled WGS sequence"/>
</dbReference>
<dbReference type="GO" id="GO:0017000">
    <property type="term" value="P:antibiotic biosynthetic process"/>
    <property type="evidence" value="ECO:0007669"/>
    <property type="project" value="UniProtKB-KW"/>
</dbReference>
<dbReference type="InterPro" id="IPR014030">
    <property type="entry name" value="Ketoacyl_synth_N"/>
</dbReference>
<dbReference type="Gene3D" id="3.40.47.10">
    <property type="match status" value="1"/>
</dbReference>
<evidence type="ECO:0000256" key="5">
    <source>
        <dbReference type="SAM" id="MobiDB-lite"/>
    </source>
</evidence>
<dbReference type="InterPro" id="IPR014031">
    <property type="entry name" value="Ketoacyl_synth_C"/>
</dbReference>
<dbReference type="EMBL" id="RBDX01000011">
    <property type="protein sequence ID" value="RKN08433.1"/>
    <property type="molecule type" value="Genomic_DNA"/>
</dbReference>
<dbReference type="Gene3D" id="3.40.50.720">
    <property type="entry name" value="NAD(P)-binding Rossmann-like Domain"/>
    <property type="match status" value="1"/>
</dbReference>
<dbReference type="PANTHER" id="PTHR43074:SF1">
    <property type="entry name" value="BETA-KETOACYL SYNTHASE FAMILY PROTEIN-RELATED"/>
    <property type="match status" value="1"/>
</dbReference>
<dbReference type="InterPro" id="IPR009081">
    <property type="entry name" value="PP-bd_ACP"/>
</dbReference>
<dbReference type="InterPro" id="IPR057326">
    <property type="entry name" value="KR_dom"/>
</dbReference>
<dbReference type="InterPro" id="IPR001227">
    <property type="entry name" value="Ac_transferase_dom_sf"/>
</dbReference>
<dbReference type="InterPro" id="IPR013785">
    <property type="entry name" value="Aldolase_TIM"/>
</dbReference>
<dbReference type="Gene3D" id="1.10.1200.10">
    <property type="entry name" value="ACP-like"/>
    <property type="match status" value="1"/>
</dbReference>
<dbReference type="CDD" id="cd00833">
    <property type="entry name" value="PKS"/>
    <property type="match status" value="1"/>
</dbReference>
<dbReference type="Pfam" id="PF00550">
    <property type="entry name" value="PP-binding"/>
    <property type="match status" value="1"/>
</dbReference>
<dbReference type="PROSITE" id="PS50075">
    <property type="entry name" value="CARRIER"/>
    <property type="match status" value="1"/>
</dbReference>
<accession>A0A3A9W7T7</accession>